<sequence>MSDQPKPRVEIIQRENKLRAKVGGSPDGKPGRIDPAALERASTHVSRMAEAHKTQTRIDLSDLQEAFQKAMTDPQNRATHLRRVFKISDGILTLGKTFGYDLLSDFANNLNHFLVGLDNPTPQQMQVVALHVDAMHVLVRDDMKGDGGPIGRALSESLHMARSKLGGKRG</sequence>
<reference evidence="2" key="1">
    <citation type="submission" date="2020-04" db="EMBL/GenBank/DDBJ databases">
        <title>A desert anoxygenic phototrophic bacterium fixes CO2 using RubisCO under aerobic conditions.</title>
        <authorList>
            <person name="Tang K."/>
        </authorList>
    </citation>
    <scope>NUCLEOTIDE SEQUENCE [LARGE SCALE GENOMIC DNA]</scope>
    <source>
        <strain evidence="2">MIMtkB3</strain>
    </source>
</reference>
<dbReference type="KEGG" id="acru:HHL28_05375"/>
<feature type="compositionally biased region" description="Basic and acidic residues" evidence="1">
    <location>
        <begin position="1"/>
        <end position="18"/>
    </location>
</feature>
<protein>
    <submittedName>
        <fullName evidence="2">Uncharacterized protein</fullName>
    </submittedName>
</protein>
<proteinExistence type="predicted"/>
<evidence type="ECO:0000313" key="3">
    <source>
        <dbReference type="Proteomes" id="UP000501891"/>
    </source>
</evidence>
<dbReference type="AlphaFoldDB" id="A0A858R5E4"/>
<gene>
    <name evidence="2" type="ORF">HHL28_05375</name>
</gene>
<evidence type="ECO:0000313" key="2">
    <source>
        <dbReference type="EMBL" id="QJE72605.1"/>
    </source>
</evidence>
<dbReference type="Proteomes" id="UP000501891">
    <property type="component" value="Chromosome"/>
</dbReference>
<evidence type="ECO:0000256" key="1">
    <source>
        <dbReference type="SAM" id="MobiDB-lite"/>
    </source>
</evidence>
<organism evidence="2 3">
    <name type="scientific">Aerophototrophica crusticola</name>
    <dbReference type="NCBI Taxonomy" id="1709002"/>
    <lineage>
        <taxon>Bacteria</taxon>
        <taxon>Pseudomonadati</taxon>
        <taxon>Pseudomonadota</taxon>
        <taxon>Alphaproteobacteria</taxon>
        <taxon>Rhodospirillales</taxon>
        <taxon>Rhodospirillaceae</taxon>
        <taxon>Aerophototrophica</taxon>
    </lineage>
</organism>
<dbReference type="EMBL" id="CP051775">
    <property type="protein sequence ID" value="QJE72605.1"/>
    <property type="molecule type" value="Genomic_DNA"/>
</dbReference>
<accession>A0A858R5E4</accession>
<keyword evidence="3" id="KW-1185">Reference proteome</keyword>
<feature type="region of interest" description="Disordered" evidence="1">
    <location>
        <begin position="1"/>
        <end position="34"/>
    </location>
</feature>
<name>A0A858R5E4_9PROT</name>